<evidence type="ECO:0000313" key="4">
    <source>
        <dbReference type="EMBL" id="MEX6690685.1"/>
    </source>
</evidence>
<reference evidence="4 5" key="1">
    <citation type="submission" date="2023-07" db="EMBL/GenBank/DDBJ databases">
        <authorList>
            <person name="Lian W.-H."/>
        </authorList>
    </citation>
    <scope>NUCLEOTIDE SEQUENCE [LARGE SCALE GENOMIC DNA]</scope>
    <source>
        <strain evidence="4 5">SYSU DXS3180</strain>
    </source>
</reference>
<feature type="domain" description="FecR protein" evidence="2">
    <location>
        <begin position="180"/>
        <end position="286"/>
    </location>
</feature>
<dbReference type="InterPro" id="IPR006860">
    <property type="entry name" value="FecR"/>
</dbReference>
<dbReference type="InterPro" id="IPR012373">
    <property type="entry name" value="Ferrdict_sens_TM"/>
</dbReference>
<dbReference type="RefSeq" id="WP_369332100.1">
    <property type="nucleotide sequence ID" value="NZ_JAULBC010000010.1"/>
</dbReference>
<dbReference type="PANTHER" id="PTHR30273:SF2">
    <property type="entry name" value="PROTEIN FECR"/>
    <property type="match status" value="1"/>
</dbReference>
<dbReference type="EMBL" id="JAULBC010000010">
    <property type="protein sequence ID" value="MEX6690685.1"/>
    <property type="molecule type" value="Genomic_DNA"/>
</dbReference>
<proteinExistence type="predicted"/>
<dbReference type="Proteomes" id="UP001560573">
    <property type="component" value="Unassembled WGS sequence"/>
</dbReference>
<evidence type="ECO:0000259" key="2">
    <source>
        <dbReference type="Pfam" id="PF04773"/>
    </source>
</evidence>
<sequence>MNPQQAKELLEKYRLGLCTEEEKNAIEDWFNSLNEEGSWQWSEDERNVFKEQLKKRIDKEITDEQQTPVSRMRSNRFLKYVAAASLLAVIATGAYFLFNRSDKEKEKTIAATTQSYKNDVKPGTDGAILTLADGRQVMLDSSGNTVPVQDGNVQLTNKDGKLTYSVNGEQQANEVLSYNTVQTPRARQFKLHLSDGTNVWLNAASSIRYPVVFGKKERVVEITGEVYFEVAKLVDETNKQPVPFTVHIQKASGDAGEVQVLGTHFNINAYDDEDDIKTTLVEGKVKVKKQQEEVFLLPGNQAKMDKKGKFTVVKDADITNVMAWKNGLFSFDNAGVQVVMNQLARWYDIEVEYAGGKVPNDRFWGDIQRNARLSTVLKMLEISGVKFTLEGNKVTVLK</sequence>
<comment type="caution">
    <text evidence="4">The sequence shown here is derived from an EMBL/GenBank/DDBJ whole genome shotgun (WGS) entry which is preliminary data.</text>
</comment>
<name>A0ABV3ZMD6_9BACT</name>
<accession>A0ABV3ZMD6</accession>
<evidence type="ECO:0000256" key="1">
    <source>
        <dbReference type="SAM" id="Phobius"/>
    </source>
</evidence>
<gene>
    <name evidence="4" type="ORF">QTN47_24475</name>
</gene>
<protein>
    <submittedName>
        <fullName evidence="4">DUF4974 domain-containing protein</fullName>
    </submittedName>
</protein>
<feature type="transmembrane region" description="Helical" evidence="1">
    <location>
        <begin position="77"/>
        <end position="98"/>
    </location>
</feature>
<dbReference type="InterPro" id="IPR032508">
    <property type="entry name" value="FecR_C"/>
</dbReference>
<keyword evidence="1" id="KW-0472">Membrane</keyword>
<feature type="domain" description="Protein FecR C-terminal" evidence="3">
    <location>
        <begin position="329"/>
        <end position="396"/>
    </location>
</feature>
<evidence type="ECO:0000259" key="3">
    <source>
        <dbReference type="Pfam" id="PF16344"/>
    </source>
</evidence>
<dbReference type="PANTHER" id="PTHR30273">
    <property type="entry name" value="PERIPLASMIC SIGNAL SENSOR AND SIGMA FACTOR ACTIVATOR FECR-RELATED"/>
    <property type="match status" value="1"/>
</dbReference>
<keyword evidence="5" id="KW-1185">Reference proteome</keyword>
<keyword evidence="1" id="KW-1133">Transmembrane helix</keyword>
<dbReference type="Pfam" id="PF16344">
    <property type="entry name" value="FecR_C"/>
    <property type="match status" value="1"/>
</dbReference>
<dbReference type="Gene3D" id="2.60.120.1440">
    <property type="match status" value="1"/>
</dbReference>
<dbReference type="Gene3D" id="3.55.50.30">
    <property type="match status" value="1"/>
</dbReference>
<organism evidence="4 5">
    <name type="scientific">Danxiaibacter flavus</name>
    <dbReference type="NCBI Taxonomy" id="3049108"/>
    <lineage>
        <taxon>Bacteria</taxon>
        <taxon>Pseudomonadati</taxon>
        <taxon>Bacteroidota</taxon>
        <taxon>Chitinophagia</taxon>
        <taxon>Chitinophagales</taxon>
        <taxon>Chitinophagaceae</taxon>
        <taxon>Danxiaibacter</taxon>
    </lineage>
</organism>
<dbReference type="Pfam" id="PF04773">
    <property type="entry name" value="FecR"/>
    <property type="match status" value="1"/>
</dbReference>
<evidence type="ECO:0000313" key="5">
    <source>
        <dbReference type="Proteomes" id="UP001560573"/>
    </source>
</evidence>
<keyword evidence="1" id="KW-0812">Transmembrane</keyword>